<dbReference type="Pfam" id="PF14551">
    <property type="entry name" value="MCM_N"/>
    <property type="match status" value="1"/>
</dbReference>
<dbReference type="InterPro" id="IPR031327">
    <property type="entry name" value="MCM"/>
</dbReference>
<dbReference type="Gene3D" id="3.30.1640.10">
    <property type="entry name" value="mini-chromosome maintenance (MCM) complex, chain A, domain 1"/>
    <property type="match status" value="1"/>
</dbReference>
<dbReference type="GO" id="GO:0003697">
    <property type="term" value="F:single-stranded DNA binding"/>
    <property type="evidence" value="ECO:0007669"/>
    <property type="project" value="TreeGrafter"/>
</dbReference>
<evidence type="ECO:0000313" key="16">
    <source>
        <dbReference type="Proteomes" id="UP000001876"/>
    </source>
</evidence>
<evidence type="ECO:0000256" key="12">
    <source>
        <dbReference type="RuleBase" id="RU004070"/>
    </source>
</evidence>
<evidence type="ECO:0000256" key="10">
    <source>
        <dbReference type="ARBA" id="ARBA00047995"/>
    </source>
</evidence>
<dbReference type="SUPFAM" id="SSF52540">
    <property type="entry name" value="P-loop containing nucleoside triphosphate hydrolases"/>
    <property type="match status" value="1"/>
</dbReference>
<evidence type="ECO:0000256" key="8">
    <source>
        <dbReference type="ARBA" id="ARBA00023125"/>
    </source>
</evidence>
<dbReference type="PRINTS" id="PR01657">
    <property type="entry name" value="MCMFAMILY"/>
</dbReference>
<evidence type="ECO:0000256" key="4">
    <source>
        <dbReference type="ARBA" id="ARBA00022741"/>
    </source>
</evidence>
<protein>
    <recommendedName>
        <fullName evidence="13">DNA replication licensing factor MCM4</fullName>
        <ecNumber evidence="13">3.6.4.12</ecNumber>
    </recommendedName>
</protein>
<dbReference type="STRING" id="564608.C1N725"/>
<dbReference type="EMBL" id="GG663749">
    <property type="protein sequence ID" value="EEH52030.1"/>
    <property type="molecule type" value="Genomic_DNA"/>
</dbReference>
<sequence>MPGGPGETPTGTQTDAFVYPSPQVMSPGAGNINPEGDATETYVWGTLVNVQDVRQRFRRFVEHFELASREGTSHYDAKLRECFEKEDFQLDLDCKHLHAYDPHLYKLLVAYPQEMIPIFDVVANEHFVERILPDGEDEEFQRFQVRTYNLQETKPMRDLNPSDIDKLVAVRGMVTRCSAIIPDLKMAFFKCSSCGASPPEMTYVDRGRVNEPPMKCPGCDALGTATLIHNRCIFANKQQVKMQETPDAIPEGETPNTVSMCVFDSLVDEAKPGDRVEITGVYRAVPIRVAPTQRVLKAVYKTYLDVIHIRKDTTARIKNTAAREDEEDRARHERDGVAFTPERIAALEEIGKREDVYERLVSSLAPSIWEMEEVKKGLLCQLFGATHKTLTGSAAGSRVRGDINVILVGDPGVSKSQLLTYVNKVAPRGIYTSGRGSSAVGLTAYVTRDPETKDFVLESGALVLSDRGICCIDEFDKMSEGARSTLHEVMEQQTVSIAKAGIIAVLNARTSVLASANPIGSRYNPNMSVVENIDLPPTLLSRFDLIFLVLDKPNVETDKRLAAHLISLHFEKPPEKVTGALDAATLTEYISYARSKYHPVLSDEAAEYLVEGYVDMRRLGVGGGRKVITATPRQLESSIRLAESLARMRLSNVVEKRDSTEALRLMRAAMQQAAWDPKTGQIDMDKILTGHSASDRRQRGAVAEGIAEILSETAAGRARLAELVVKLKERNSQFEMSVQEARDAAMLLVEQDRATIKGDVVSAL</sequence>
<dbReference type="InterPro" id="IPR027417">
    <property type="entry name" value="P-loop_NTPase"/>
</dbReference>
<dbReference type="GO" id="GO:0006271">
    <property type="term" value="P:DNA strand elongation involved in DNA replication"/>
    <property type="evidence" value="ECO:0007669"/>
    <property type="project" value="TreeGrafter"/>
</dbReference>
<accession>C1N725</accession>
<dbReference type="InterPro" id="IPR027925">
    <property type="entry name" value="MCM_N"/>
</dbReference>
<keyword evidence="8 12" id="KW-0238">DNA-binding</keyword>
<keyword evidence="16" id="KW-1185">Reference proteome</keyword>
<dbReference type="InterPro" id="IPR018525">
    <property type="entry name" value="MCM_CS"/>
</dbReference>
<dbReference type="GO" id="GO:0017116">
    <property type="term" value="F:single-stranded DNA helicase activity"/>
    <property type="evidence" value="ECO:0007669"/>
    <property type="project" value="TreeGrafter"/>
</dbReference>
<dbReference type="InterPro" id="IPR001208">
    <property type="entry name" value="MCM_dom"/>
</dbReference>
<dbReference type="CDD" id="cd17755">
    <property type="entry name" value="MCM4"/>
    <property type="match status" value="1"/>
</dbReference>
<evidence type="ECO:0000256" key="2">
    <source>
        <dbReference type="ARBA" id="ARBA00008010"/>
    </source>
</evidence>
<comment type="catalytic activity">
    <reaction evidence="10 13">
        <text>ATP + H2O = ADP + phosphate + H(+)</text>
        <dbReference type="Rhea" id="RHEA:13065"/>
        <dbReference type="ChEBI" id="CHEBI:15377"/>
        <dbReference type="ChEBI" id="CHEBI:15378"/>
        <dbReference type="ChEBI" id="CHEBI:30616"/>
        <dbReference type="ChEBI" id="CHEBI:43474"/>
        <dbReference type="ChEBI" id="CHEBI:456216"/>
        <dbReference type="EC" id="3.6.4.12"/>
    </reaction>
</comment>
<comment type="function">
    <text evidence="13">Acts as component of the MCM2-7 complex (MCM complex) which is the replicative helicase essential for 'once per cell cycle' DNA replication initiation and elongation in eukaryotic cells. The active ATPase sites in the MCM2-7 ring are formed through the interaction surfaces of two neighboring subunits such that a critical structure of a conserved arginine finger motif is provided in trans relative to the ATP-binding site of the Walker A box of the adjacent subunit. The six ATPase active sites, however, are likely to contribute differentially to the complex helicase activity.</text>
</comment>
<evidence type="ECO:0000256" key="6">
    <source>
        <dbReference type="ARBA" id="ARBA00022806"/>
    </source>
</evidence>
<keyword evidence="4 12" id="KW-0547">Nucleotide-binding</keyword>
<dbReference type="PROSITE" id="PS50051">
    <property type="entry name" value="MCM_2"/>
    <property type="match status" value="1"/>
</dbReference>
<dbReference type="GO" id="GO:0016887">
    <property type="term" value="F:ATP hydrolysis activity"/>
    <property type="evidence" value="ECO:0007669"/>
    <property type="project" value="RHEA"/>
</dbReference>
<dbReference type="PANTHER" id="PTHR11630:SF66">
    <property type="entry name" value="DNA REPLICATION LICENSING FACTOR MCM4"/>
    <property type="match status" value="1"/>
</dbReference>
<dbReference type="InterPro" id="IPR041562">
    <property type="entry name" value="MCM_lid"/>
</dbReference>
<evidence type="ECO:0000259" key="14">
    <source>
        <dbReference type="PROSITE" id="PS50051"/>
    </source>
</evidence>
<dbReference type="EC" id="3.6.4.12" evidence="13"/>
<gene>
    <name evidence="15" type="ORF">MICPUCDRAFT_36602</name>
</gene>
<dbReference type="InterPro" id="IPR033762">
    <property type="entry name" value="MCM_OB"/>
</dbReference>
<dbReference type="Pfam" id="PF17855">
    <property type="entry name" value="MCM_lid"/>
    <property type="match status" value="1"/>
</dbReference>
<dbReference type="Proteomes" id="UP000001876">
    <property type="component" value="Unassembled WGS sequence"/>
</dbReference>
<dbReference type="GO" id="GO:0000347">
    <property type="term" value="C:THO complex"/>
    <property type="evidence" value="ECO:0007669"/>
    <property type="project" value="UniProtKB-ARBA"/>
</dbReference>
<proteinExistence type="inferred from homology"/>
<dbReference type="Gene3D" id="2.40.50.140">
    <property type="entry name" value="Nucleic acid-binding proteins"/>
    <property type="match status" value="1"/>
</dbReference>
<evidence type="ECO:0000256" key="3">
    <source>
        <dbReference type="ARBA" id="ARBA00022705"/>
    </source>
</evidence>
<dbReference type="InterPro" id="IPR008047">
    <property type="entry name" value="MCM_4"/>
</dbReference>
<keyword evidence="6 13" id="KW-0347">Helicase</keyword>
<dbReference type="OMA" id="AFFKCNV"/>
<dbReference type="PANTHER" id="PTHR11630">
    <property type="entry name" value="DNA REPLICATION LICENSING FACTOR MCM FAMILY MEMBER"/>
    <property type="match status" value="1"/>
</dbReference>
<dbReference type="FunFam" id="2.20.28.10:FF:000003">
    <property type="entry name" value="DNA helicase"/>
    <property type="match status" value="1"/>
</dbReference>
<evidence type="ECO:0000256" key="11">
    <source>
        <dbReference type="ARBA" id="ARBA00053280"/>
    </source>
</evidence>
<dbReference type="InterPro" id="IPR012340">
    <property type="entry name" value="NA-bd_OB-fold"/>
</dbReference>
<evidence type="ECO:0000256" key="13">
    <source>
        <dbReference type="RuleBase" id="RU368062"/>
    </source>
</evidence>
<evidence type="ECO:0000256" key="5">
    <source>
        <dbReference type="ARBA" id="ARBA00022801"/>
    </source>
</evidence>
<dbReference type="eggNOG" id="KOG0478">
    <property type="taxonomic scope" value="Eukaryota"/>
</dbReference>
<comment type="subunit">
    <text evidence="13">Component of the MCM2-7 complex.</text>
</comment>
<dbReference type="OrthoDB" id="10251574at2759"/>
<dbReference type="InterPro" id="IPR036388">
    <property type="entry name" value="WH-like_DNA-bd_sf"/>
</dbReference>
<keyword evidence="3 13" id="KW-0235">DNA replication</keyword>
<dbReference type="KEGG" id="mpp:MICPUCDRAFT_36602"/>
<dbReference type="PRINTS" id="PR01660">
    <property type="entry name" value="MCMPROTEIN4"/>
</dbReference>
<evidence type="ECO:0000256" key="7">
    <source>
        <dbReference type="ARBA" id="ARBA00022840"/>
    </source>
</evidence>
<dbReference type="Gene3D" id="3.40.50.300">
    <property type="entry name" value="P-loop containing nucleotide triphosphate hydrolases"/>
    <property type="match status" value="1"/>
</dbReference>
<comment type="subcellular location">
    <subcellularLocation>
        <location evidence="1">Nucleus</location>
    </subcellularLocation>
</comment>
<comment type="similarity">
    <text evidence="2 12">Belongs to the MCM family.</text>
</comment>
<feature type="domain" description="MCM C-terminal AAA(+) ATPase" evidence="14">
    <location>
        <begin position="356"/>
        <end position="565"/>
    </location>
</feature>
<dbReference type="SUPFAM" id="SSF50249">
    <property type="entry name" value="Nucleic acid-binding proteins"/>
    <property type="match status" value="1"/>
</dbReference>
<dbReference type="GO" id="GO:0042555">
    <property type="term" value="C:MCM complex"/>
    <property type="evidence" value="ECO:0007669"/>
    <property type="project" value="UniProtKB-UniRule"/>
</dbReference>
<dbReference type="GeneID" id="9689271"/>
<keyword evidence="5 13" id="KW-0378">Hydrolase</keyword>
<dbReference type="Pfam" id="PF17207">
    <property type="entry name" value="MCM_OB"/>
    <property type="match status" value="1"/>
</dbReference>
<keyword evidence="9 13" id="KW-0539">Nucleus</keyword>
<dbReference type="Pfam" id="PF00493">
    <property type="entry name" value="MCM"/>
    <property type="match status" value="1"/>
</dbReference>
<organism evidence="16">
    <name type="scientific">Micromonas pusilla (strain CCMP1545)</name>
    <name type="common">Picoplanktonic green alga</name>
    <dbReference type="NCBI Taxonomy" id="564608"/>
    <lineage>
        <taxon>Eukaryota</taxon>
        <taxon>Viridiplantae</taxon>
        <taxon>Chlorophyta</taxon>
        <taxon>Mamiellophyceae</taxon>
        <taxon>Mamiellales</taxon>
        <taxon>Mamiellaceae</taxon>
        <taxon>Micromonas</taxon>
    </lineage>
</organism>
<dbReference type="SMART" id="SM00350">
    <property type="entry name" value="MCM"/>
    <property type="match status" value="1"/>
</dbReference>
<name>C1N725_MICPC</name>
<evidence type="ECO:0000313" key="15">
    <source>
        <dbReference type="EMBL" id="EEH52030.1"/>
    </source>
</evidence>
<reference evidence="15 16" key="1">
    <citation type="journal article" date="2009" name="Science">
        <title>Green evolution and dynamic adaptations revealed by genomes of the marine picoeukaryotes Micromonas.</title>
        <authorList>
            <person name="Worden A.Z."/>
            <person name="Lee J.H."/>
            <person name="Mock T."/>
            <person name="Rouze P."/>
            <person name="Simmons M.P."/>
            <person name="Aerts A.L."/>
            <person name="Allen A.E."/>
            <person name="Cuvelier M.L."/>
            <person name="Derelle E."/>
            <person name="Everett M.V."/>
            <person name="Foulon E."/>
            <person name="Grimwood J."/>
            <person name="Gundlach H."/>
            <person name="Henrissat B."/>
            <person name="Napoli C."/>
            <person name="McDonald S.M."/>
            <person name="Parker M.S."/>
            <person name="Rombauts S."/>
            <person name="Salamov A."/>
            <person name="Von Dassow P."/>
            <person name="Badger J.H."/>
            <person name="Coutinho P.M."/>
            <person name="Demir E."/>
            <person name="Dubchak I."/>
            <person name="Gentemann C."/>
            <person name="Eikrem W."/>
            <person name="Gready J.E."/>
            <person name="John U."/>
            <person name="Lanier W."/>
            <person name="Lindquist E.A."/>
            <person name="Lucas S."/>
            <person name="Mayer K.F."/>
            <person name="Moreau H."/>
            <person name="Not F."/>
            <person name="Otillar R."/>
            <person name="Panaud O."/>
            <person name="Pangilinan J."/>
            <person name="Paulsen I."/>
            <person name="Piegu B."/>
            <person name="Poliakov A."/>
            <person name="Robbens S."/>
            <person name="Schmutz J."/>
            <person name="Toulza E."/>
            <person name="Wyss T."/>
            <person name="Zelensky A."/>
            <person name="Zhou K."/>
            <person name="Armbrust E.V."/>
            <person name="Bhattacharya D."/>
            <person name="Goodenough U.W."/>
            <person name="Van de Peer Y."/>
            <person name="Grigoriev I.V."/>
        </authorList>
    </citation>
    <scope>NUCLEOTIDE SEQUENCE [LARGE SCALE GENOMIC DNA]</scope>
    <source>
        <strain evidence="15 16">CCMP1545</strain>
    </source>
</reference>
<evidence type="ECO:0000256" key="9">
    <source>
        <dbReference type="ARBA" id="ARBA00023242"/>
    </source>
</evidence>
<dbReference type="GO" id="GO:0000727">
    <property type="term" value="P:double-strand break repair via break-induced replication"/>
    <property type="evidence" value="ECO:0007669"/>
    <property type="project" value="TreeGrafter"/>
</dbReference>
<dbReference type="AlphaFoldDB" id="C1N725"/>
<dbReference type="GO" id="GO:0005524">
    <property type="term" value="F:ATP binding"/>
    <property type="evidence" value="ECO:0007669"/>
    <property type="project" value="UniProtKB-UniRule"/>
</dbReference>
<dbReference type="Gene3D" id="2.20.28.10">
    <property type="match status" value="1"/>
</dbReference>
<dbReference type="FunFam" id="3.40.50.300:FF:000217">
    <property type="entry name" value="DNA helicase"/>
    <property type="match status" value="1"/>
</dbReference>
<keyword evidence="7 12" id="KW-0067">ATP-binding</keyword>
<dbReference type="RefSeq" id="XP_003063657.1">
    <property type="nucleotide sequence ID" value="XM_003063611.1"/>
</dbReference>
<dbReference type="Gene3D" id="1.10.10.10">
    <property type="entry name" value="Winged helix-like DNA-binding domain superfamily/Winged helix DNA-binding domain"/>
    <property type="match status" value="1"/>
</dbReference>
<dbReference type="PROSITE" id="PS00847">
    <property type="entry name" value="MCM_1"/>
    <property type="match status" value="1"/>
</dbReference>
<dbReference type="GO" id="GO:1902975">
    <property type="term" value="P:mitotic DNA replication initiation"/>
    <property type="evidence" value="ECO:0007669"/>
    <property type="project" value="TreeGrafter"/>
</dbReference>
<comment type="function">
    <text evidence="11">Probable component of the MCM2-7 complex (MCM complex) that may function as a DNA helicase and which is essential to undergo a single round of replication initiation and elongation per cell cycle in eukaryotic cells.</text>
</comment>
<evidence type="ECO:0000256" key="1">
    <source>
        <dbReference type="ARBA" id="ARBA00004123"/>
    </source>
</evidence>